<reference evidence="2" key="1">
    <citation type="submission" date="2022-11" db="EMBL/GenBank/DDBJ databases">
        <title>The characterization of three novel Bacteroidetes species and genomic analysis of their roles in tidal elemental geochemical cycles.</title>
        <authorList>
            <person name="Ma K.-J."/>
        </authorList>
    </citation>
    <scope>NUCLEOTIDE SEQUENCE</scope>
    <source>
        <strain evidence="2">M415</strain>
    </source>
</reference>
<keyword evidence="1" id="KW-1133">Transmembrane helix</keyword>
<evidence type="ECO:0000313" key="3">
    <source>
        <dbReference type="Proteomes" id="UP001207116"/>
    </source>
</evidence>
<sequence length="100" mass="11641">MGILWRRFPPKNINYFYGYRTQRSMKNQQTWDFANQIGPDMFIRTGFFLFLISAFAFWFFDIREAIIANVVAMVFGLTSGVILCEGKLAQHFDKDGNPKG</sequence>
<name>A0AAE3MJR7_9FLAO</name>
<keyword evidence="1" id="KW-0812">Transmembrane</keyword>
<dbReference type="Proteomes" id="UP001207116">
    <property type="component" value="Unassembled WGS sequence"/>
</dbReference>
<dbReference type="InterPro" id="IPR025962">
    <property type="entry name" value="SdpI/YhfL"/>
</dbReference>
<dbReference type="RefSeq" id="WP_266010949.1">
    <property type="nucleotide sequence ID" value="NZ_JAPFQP010000001.1"/>
</dbReference>
<feature type="transmembrane region" description="Helical" evidence="1">
    <location>
        <begin position="41"/>
        <end position="60"/>
    </location>
</feature>
<keyword evidence="3" id="KW-1185">Reference proteome</keyword>
<protein>
    <submittedName>
        <fullName evidence="2">SdpI family protein</fullName>
    </submittedName>
</protein>
<evidence type="ECO:0000313" key="2">
    <source>
        <dbReference type="EMBL" id="MCX2718708.1"/>
    </source>
</evidence>
<proteinExistence type="predicted"/>
<accession>A0AAE3MJR7</accession>
<evidence type="ECO:0000256" key="1">
    <source>
        <dbReference type="SAM" id="Phobius"/>
    </source>
</evidence>
<feature type="transmembrane region" description="Helical" evidence="1">
    <location>
        <begin position="66"/>
        <end position="84"/>
    </location>
</feature>
<comment type="caution">
    <text evidence="2">The sequence shown here is derived from an EMBL/GenBank/DDBJ whole genome shotgun (WGS) entry which is preliminary data.</text>
</comment>
<keyword evidence="1" id="KW-0472">Membrane</keyword>
<dbReference type="EMBL" id="JAPFQP010000001">
    <property type="protein sequence ID" value="MCX2718708.1"/>
    <property type="molecule type" value="Genomic_DNA"/>
</dbReference>
<dbReference type="Pfam" id="PF13630">
    <property type="entry name" value="SdpI"/>
    <property type="match status" value="1"/>
</dbReference>
<dbReference type="AlphaFoldDB" id="A0AAE3MJR7"/>
<gene>
    <name evidence="2" type="ORF">OO016_03740</name>
</gene>
<organism evidence="2 3">
    <name type="scientific">Lentiprolixibacter aurantiacus</name>
    <dbReference type="NCBI Taxonomy" id="2993939"/>
    <lineage>
        <taxon>Bacteria</taxon>
        <taxon>Pseudomonadati</taxon>
        <taxon>Bacteroidota</taxon>
        <taxon>Flavobacteriia</taxon>
        <taxon>Flavobacteriales</taxon>
        <taxon>Flavobacteriaceae</taxon>
        <taxon>Lentiprolixibacter</taxon>
    </lineage>
</organism>